<dbReference type="Gene3D" id="1.10.1740.10">
    <property type="match status" value="1"/>
</dbReference>
<dbReference type="AlphaFoldDB" id="C0XG05"/>
<dbReference type="Proteomes" id="UP000003752">
    <property type="component" value="Unassembled WGS sequence"/>
</dbReference>
<keyword evidence="3" id="KW-1185">Reference proteome</keyword>
<reference evidence="2 3" key="1">
    <citation type="submission" date="2009-01" db="EMBL/GenBank/DDBJ databases">
        <authorList>
            <person name="Qin X."/>
            <person name="Bachman B."/>
            <person name="Battles P."/>
            <person name="Bell A."/>
            <person name="Bess C."/>
            <person name="Bickham C."/>
            <person name="Chaboub L."/>
            <person name="Chen D."/>
            <person name="Coyle M."/>
            <person name="Deiros D.R."/>
            <person name="Dinh H."/>
            <person name="Forbes L."/>
            <person name="Fowler G."/>
            <person name="Francisco L."/>
            <person name="Fu Q."/>
            <person name="Gubbala S."/>
            <person name="Hale W."/>
            <person name="Han Y."/>
            <person name="Hemphill L."/>
            <person name="Highlander S.K."/>
            <person name="Hirani K."/>
            <person name="Hogues M."/>
            <person name="Jackson L."/>
            <person name="Jakkamsetti A."/>
            <person name="Javaid M."/>
            <person name="Jiang H."/>
            <person name="Korchina V."/>
            <person name="Kovar C."/>
            <person name="Lara F."/>
            <person name="Lee S."/>
            <person name="Mata R."/>
            <person name="Mathew T."/>
            <person name="Moen C."/>
            <person name="Morales K."/>
            <person name="Munidasa M."/>
            <person name="Nazareth L."/>
            <person name="Ngo R."/>
            <person name="Nguyen L."/>
            <person name="Okwuonu G."/>
            <person name="Ongeri F."/>
            <person name="Patil S."/>
            <person name="Petrosino J."/>
            <person name="Pham C."/>
            <person name="Pham P."/>
            <person name="Pu L.-L."/>
            <person name="Puazo M."/>
            <person name="Raj R."/>
            <person name="Reid J."/>
            <person name="Rouhana J."/>
            <person name="Saada N."/>
            <person name="Shang Y."/>
            <person name="Simmons D."/>
            <person name="Thornton R."/>
            <person name="Warren J."/>
            <person name="Weissenberger G."/>
            <person name="Zhang J."/>
            <person name="Zhang L."/>
            <person name="Zhou C."/>
            <person name="Zhu D."/>
            <person name="Muzny D."/>
            <person name="Worley K."/>
            <person name="Gibbs R."/>
        </authorList>
    </citation>
    <scope>NUCLEOTIDE SEQUENCE [LARGE SCALE GENOMIC DNA]</scope>
    <source>
        <strain evidence="3">ATCC 8290 / DSM 20176 / CCUG 30140 / JCM 1155 / KCTC 3500 / NBRC 15886 / NCIMB 8040 / NRRL B-1843 / 9</strain>
    </source>
</reference>
<comment type="caution">
    <text evidence="2">The sequence shown here is derived from an EMBL/GenBank/DDBJ whole genome shotgun (WGS) entry which is preliminary data.</text>
</comment>
<dbReference type="Pfam" id="PF04542">
    <property type="entry name" value="Sigma70_r2"/>
    <property type="match status" value="1"/>
</dbReference>
<gene>
    <name evidence="2" type="ORF">HMPREF0519_0166</name>
</gene>
<dbReference type="GO" id="GO:0006352">
    <property type="term" value="P:DNA-templated transcription initiation"/>
    <property type="evidence" value="ECO:0007669"/>
    <property type="project" value="InterPro"/>
</dbReference>
<feature type="domain" description="RNA polymerase sigma-70 region 2" evidence="1">
    <location>
        <begin position="24"/>
        <end position="92"/>
    </location>
</feature>
<dbReference type="HOGENOM" id="CLU_090333_1_1_9"/>
<dbReference type="SMR" id="C0XG05"/>
<organism evidence="2 3">
    <name type="scientific">Lentilactobacillus hilgardii (strain ATCC 8290 / DSM 20176 / CCUG 30140 / JCM 1155 / KCTC 3500 / NBRC 15886 / NCIMB 8040 / NRRL B-1843 / 9)</name>
    <dbReference type="NCBI Taxonomy" id="1423757"/>
    <lineage>
        <taxon>Bacteria</taxon>
        <taxon>Bacillati</taxon>
        <taxon>Bacillota</taxon>
        <taxon>Bacilli</taxon>
        <taxon>Lactobacillales</taxon>
        <taxon>Lactobacillaceae</taxon>
        <taxon>Lentilactobacillus</taxon>
    </lineage>
</organism>
<dbReference type="InterPro" id="IPR007627">
    <property type="entry name" value="RNA_pol_sigma70_r2"/>
</dbReference>
<name>C0XG05_LENH9</name>
<sequence>MVSEKEFNMIRLVAKGDEQAFSRLFHKYYPIVRKLRRLCFIEGMDADDLDQEASLVLIRTAQRYKWERSVSFGTFYSHNLRNRIYDLIRKYKAKKRAPQQPVQRLDENPDFYSTTLSDPSAINPERLTLLKERLAQLYIKCSPLEKDVLYVILNLDIEKRIDARTFINAFERCKYKYISLDKLTELI</sequence>
<accession>C0XG05</accession>
<dbReference type="EMBL" id="ACGP01000009">
    <property type="protein sequence ID" value="EEI25721.1"/>
    <property type="molecule type" value="Genomic_DNA"/>
</dbReference>
<dbReference type="GO" id="GO:0003700">
    <property type="term" value="F:DNA-binding transcription factor activity"/>
    <property type="evidence" value="ECO:0007669"/>
    <property type="project" value="InterPro"/>
</dbReference>
<dbReference type="InterPro" id="IPR014284">
    <property type="entry name" value="RNA_pol_sigma-70_dom"/>
</dbReference>
<dbReference type="SUPFAM" id="SSF88946">
    <property type="entry name" value="Sigma2 domain of RNA polymerase sigma factors"/>
    <property type="match status" value="1"/>
</dbReference>
<dbReference type="RefSeq" id="WP_003561068.1">
    <property type="nucleotide sequence ID" value="NZ_AZDF01000014.1"/>
</dbReference>
<dbReference type="NCBIfam" id="TIGR02937">
    <property type="entry name" value="sigma70-ECF"/>
    <property type="match status" value="1"/>
</dbReference>
<evidence type="ECO:0000313" key="3">
    <source>
        <dbReference type="Proteomes" id="UP000003752"/>
    </source>
</evidence>
<evidence type="ECO:0000259" key="1">
    <source>
        <dbReference type="Pfam" id="PF04542"/>
    </source>
</evidence>
<proteinExistence type="predicted"/>
<dbReference type="InterPro" id="IPR013325">
    <property type="entry name" value="RNA_pol_sigma_r2"/>
</dbReference>
<dbReference type="PATRIC" id="fig|1423757.3.peg.495"/>
<evidence type="ECO:0000313" key="2">
    <source>
        <dbReference type="EMBL" id="EEI25721.1"/>
    </source>
</evidence>
<protein>
    <submittedName>
        <fullName evidence="2">Sigma-70 region 2</fullName>
    </submittedName>
</protein>